<organism evidence="8 9">
    <name type="scientific">Aliarcobacter thereius LMG 24486</name>
    <dbReference type="NCBI Taxonomy" id="1032240"/>
    <lineage>
        <taxon>Bacteria</taxon>
        <taxon>Pseudomonadati</taxon>
        <taxon>Campylobacterota</taxon>
        <taxon>Epsilonproteobacteria</taxon>
        <taxon>Campylobacterales</taxon>
        <taxon>Arcobacteraceae</taxon>
        <taxon>Aliarcobacter</taxon>
    </lineage>
</organism>
<name>A0A1C7WQT9_9BACT</name>
<dbReference type="EMBL" id="LLKQ01000001">
    <property type="protein sequence ID" value="OCL95928.1"/>
    <property type="molecule type" value="Genomic_DNA"/>
</dbReference>
<dbReference type="Pfam" id="PF05199">
    <property type="entry name" value="GMC_oxred_C"/>
    <property type="match status" value="1"/>
</dbReference>
<gene>
    <name evidence="8" type="primary">livQ</name>
    <name evidence="8" type="ORF">AA347_01417</name>
</gene>
<dbReference type="EC" id="1.1.3.-" evidence="8"/>
<keyword evidence="3" id="KW-0285">Flavoprotein</keyword>
<dbReference type="InterPro" id="IPR000172">
    <property type="entry name" value="GMC_OxRdtase_N"/>
</dbReference>
<dbReference type="InterPro" id="IPR036188">
    <property type="entry name" value="FAD/NAD-bd_sf"/>
</dbReference>
<comment type="similarity">
    <text evidence="2">Belongs to the GMC oxidoreductase family.</text>
</comment>
<dbReference type="Gene3D" id="3.50.50.60">
    <property type="entry name" value="FAD/NAD(P)-binding domain"/>
    <property type="match status" value="2"/>
</dbReference>
<evidence type="ECO:0000256" key="2">
    <source>
        <dbReference type="ARBA" id="ARBA00010790"/>
    </source>
</evidence>
<evidence type="ECO:0000313" key="8">
    <source>
        <dbReference type="EMBL" id="OCL95928.1"/>
    </source>
</evidence>
<feature type="domain" description="Glucose-methanol-choline oxidoreductase N-terminal" evidence="6">
    <location>
        <begin position="179"/>
        <end position="247"/>
    </location>
</feature>
<feature type="domain" description="Glucose-methanol-choline oxidoreductase C-terminal" evidence="7">
    <location>
        <begin position="368"/>
        <end position="491"/>
    </location>
</feature>
<dbReference type="PANTHER" id="PTHR42784">
    <property type="entry name" value="PYRANOSE 2-OXIDASE"/>
    <property type="match status" value="1"/>
</dbReference>
<keyword evidence="9" id="KW-1185">Reference proteome</keyword>
<evidence type="ECO:0000256" key="4">
    <source>
        <dbReference type="ARBA" id="ARBA00022827"/>
    </source>
</evidence>
<dbReference type="GO" id="GO:0016491">
    <property type="term" value="F:oxidoreductase activity"/>
    <property type="evidence" value="ECO:0007669"/>
    <property type="project" value="UniProtKB-KW"/>
</dbReference>
<dbReference type="SUPFAM" id="SSF51905">
    <property type="entry name" value="FAD/NAD(P)-binding domain"/>
    <property type="match status" value="1"/>
</dbReference>
<evidence type="ECO:0000256" key="3">
    <source>
        <dbReference type="ARBA" id="ARBA00022630"/>
    </source>
</evidence>
<reference evidence="8 9" key="1">
    <citation type="submission" date="2015-10" db="EMBL/GenBank/DDBJ databases">
        <authorList>
            <person name="Rovetto F.F."/>
            <person name="Cocolin L.L."/>
            <person name="Illeghems K.K."/>
            <person name="Van Nieuwerbuegh F.F."/>
            <person name="Houf K.K."/>
        </authorList>
    </citation>
    <scope>NUCLEOTIDE SEQUENCE [LARGE SCALE GENOMIC DNA]</scope>
    <source>
        <strain evidence="8 9">LMG 24486</strain>
    </source>
</reference>
<dbReference type="Pfam" id="PF00732">
    <property type="entry name" value="GMC_oxred_N"/>
    <property type="match status" value="1"/>
</dbReference>
<evidence type="ECO:0000256" key="1">
    <source>
        <dbReference type="ARBA" id="ARBA00001974"/>
    </source>
</evidence>
<comment type="caution">
    <text evidence="8">The sequence shown here is derived from an EMBL/GenBank/DDBJ whole genome shotgun (WGS) entry which is preliminary data.</text>
</comment>
<comment type="cofactor">
    <cofactor evidence="1">
        <name>FAD</name>
        <dbReference type="ChEBI" id="CHEBI:57692"/>
    </cofactor>
</comment>
<evidence type="ECO:0000256" key="5">
    <source>
        <dbReference type="ARBA" id="ARBA00023002"/>
    </source>
</evidence>
<accession>A0A1C7WQT9</accession>
<dbReference type="InterPro" id="IPR007867">
    <property type="entry name" value="GMC_OxRtase_C"/>
</dbReference>
<dbReference type="Proteomes" id="UP000092987">
    <property type="component" value="Unassembled WGS sequence"/>
</dbReference>
<proteinExistence type="inferred from homology"/>
<keyword evidence="5 8" id="KW-0560">Oxidoreductase</keyword>
<protein>
    <submittedName>
        <fullName evidence="8">6'''-hydroxyparomomycin C oxidase</fullName>
        <ecNumber evidence="8">1.1.3.-</ecNumber>
    </submittedName>
</protein>
<evidence type="ECO:0000313" key="9">
    <source>
        <dbReference type="Proteomes" id="UP000092987"/>
    </source>
</evidence>
<evidence type="ECO:0000259" key="6">
    <source>
        <dbReference type="Pfam" id="PF00732"/>
    </source>
</evidence>
<keyword evidence="4" id="KW-0274">FAD</keyword>
<dbReference type="Pfam" id="PF13450">
    <property type="entry name" value="NAD_binding_8"/>
    <property type="match status" value="1"/>
</dbReference>
<dbReference type="PANTHER" id="PTHR42784:SF1">
    <property type="entry name" value="PYRANOSE 2-OXIDASE"/>
    <property type="match status" value="1"/>
</dbReference>
<dbReference type="RefSeq" id="WP_066390392.1">
    <property type="nucleotide sequence ID" value="NZ_CP035926.1"/>
</dbReference>
<sequence>MIFNCLNKNIKTKICIIGSGMGGGTLAQKLAEQNKEFILIEAGEWSGDSDNVSYENIGLDFGVRSTTTVQIGGTSNLWHGVLAPLDKIDFEKRDWIPKSGWAISLEELDQYYKKASEVLKVEKYDFFEKDSLTEELNTQLDNLIYNREYLKNKLFQQSVPHVNFKDVVKKICEHSEKQHLYYNTTALELIKENGKVTKLKVGNSDGSFSYVEAEQFIVCIGALETPRLLLNSQIKNENIGKYLMDHPMGNLCQLEFLTPSKYPIYSDTKYSSNMKIKTGLELTDEKQKELKLPNHNFYLRPSFVKGIDDESEKVKLSLLAFKDGGVSVKDVWKVLTNLNVIKQIVAYKFSLDVTYKYADLFFVTEQIPTENSYVGLSDKKDKWGYRKSLVNWQISDEDINSMKVWFELLLTELFPKEYYKFTHTLEDFNWKEIFTSAIHHVGTCRMGHDENEGVVNKNLKVFGIDNLYVCDGSIFTTAGNVNNGLTISAFACRLAEHLGSDK</sequence>
<dbReference type="InterPro" id="IPR051473">
    <property type="entry name" value="P2Ox-like"/>
</dbReference>
<evidence type="ECO:0000259" key="7">
    <source>
        <dbReference type="Pfam" id="PF05199"/>
    </source>
</evidence>